<comment type="caution">
    <text evidence="8">The sequence shown here is derived from an EMBL/GenBank/DDBJ whole genome shotgun (WGS) entry which is preliminary data.</text>
</comment>
<dbReference type="Pfam" id="PF19045">
    <property type="entry name" value="Ligase_CoA_2"/>
    <property type="match status" value="1"/>
</dbReference>
<dbReference type="Proteomes" id="UP000239388">
    <property type="component" value="Unassembled WGS sequence"/>
</dbReference>
<dbReference type="Pfam" id="PF00583">
    <property type="entry name" value="Acetyltransf_1"/>
    <property type="match status" value="1"/>
</dbReference>
<evidence type="ECO:0000313" key="8">
    <source>
        <dbReference type="EMBL" id="PQO40079.1"/>
    </source>
</evidence>
<evidence type="ECO:0000259" key="6">
    <source>
        <dbReference type="PROSITE" id="PS50975"/>
    </source>
</evidence>
<dbReference type="SUPFAM" id="SSF55729">
    <property type="entry name" value="Acyl-CoA N-acyltransferases (Nat)"/>
    <property type="match status" value="1"/>
</dbReference>
<dbReference type="InterPro" id="IPR036291">
    <property type="entry name" value="NAD(P)-bd_dom_sf"/>
</dbReference>
<sequence>MAIRNLSKIFHPKSVAVIGASRTQGSVGNTVVKNLISGGFQGKIYPINPKYDSIEELPAFGKYADLPETPDLAVICIPAAGVPALIEEIGAKGTRGVVIISAGFRETGAAGTELEHQIETAAAKFDGLRIIGPNCLGVMSTAVNLNASFAASSPRPGRVGFISQSGALCTSVLDWSLQKNIGFSHFISVGNMLDVQIGDLIDYMANDPHTDSIIMYVESISDSREFMSAARAFARQKPIIAYKAGRFAESAQAAASHTGALAGVDAVYEAAFKRAGVVRVFDSDNMFICAELLSSKKLPTGDRLAIVTNAGGPGVMATDMLLDRNGRLAKLAPETIETLSSLLPAAWSHNNPVDVLGDADAHRYSEALKVTLADKGVDAALVILTPQAMTDPMGTAIEVAKIVQKSPKPVLCVWMGGEMIRAAVNHLDEHGVPTFTSPELAVRSFMHLVSYARNQEILYETPRDMPVKFPLDRQKLRAVFNTILSEGREVLSESTSKALLEAYEIPVTKPYVAWSKEDAVILSERLGYPVVMKIFSPQISHKTDVDGVKLNLSNASRVEAAFDAMIASAKEKRPDAMIEGVTIQKMISAPNAHELIVGAKRDDVFGTVLMVGAGGIAAEIFRDSALELPPVNERLARRMLESLRSWPLLEGYRGRKGVNIDRLIETLMRISYLVADYPEIKELDINPLLATDKDVVALDARIILDRKAFLDQPRPYSHLAIRPYPEELTRTAYLSDGTEILLRAVKPEDEPLWIDLHNNCSEQTIWFRFRYLFKETTHEMASRFCYIDYDRELALVAEINENGQRKLIGTSRLVADPDRREADYGVLVSDAYQGRGLGSILTNYSLKICKDWGMKEMVAETTPDNSRMIEIFRKWKFELDFKTADDAVLARKQVN</sequence>
<dbReference type="Gene3D" id="3.30.470.20">
    <property type="entry name" value="ATP-grasp fold, B domain"/>
    <property type="match status" value="1"/>
</dbReference>
<dbReference type="SUPFAM" id="SSF56059">
    <property type="entry name" value="Glutathione synthetase ATP-binding domain-like"/>
    <property type="match status" value="1"/>
</dbReference>
<dbReference type="OrthoDB" id="9807426at2"/>
<dbReference type="GO" id="GO:0005524">
    <property type="term" value="F:ATP binding"/>
    <property type="evidence" value="ECO:0007669"/>
    <property type="project" value="UniProtKB-UniRule"/>
</dbReference>
<dbReference type="InterPro" id="IPR043938">
    <property type="entry name" value="Ligase_CoA_dom"/>
</dbReference>
<comment type="similarity">
    <text evidence="4">In the N-terminal section; belongs to the acetate CoA ligase alpha subunit family.</text>
</comment>
<dbReference type="Pfam" id="PF13549">
    <property type="entry name" value="ATP-grasp_5"/>
    <property type="match status" value="1"/>
</dbReference>
<keyword evidence="1" id="KW-0436">Ligase</keyword>
<dbReference type="SUPFAM" id="SSF52210">
    <property type="entry name" value="Succinyl-CoA synthetase domains"/>
    <property type="match status" value="2"/>
</dbReference>
<dbReference type="Pfam" id="PF13607">
    <property type="entry name" value="Succ_CoA_lig"/>
    <property type="match status" value="1"/>
</dbReference>
<dbReference type="Gene3D" id="3.40.50.720">
    <property type="entry name" value="NAD(P)-binding Rossmann-like Domain"/>
    <property type="match status" value="1"/>
</dbReference>
<dbReference type="GO" id="GO:0046872">
    <property type="term" value="F:metal ion binding"/>
    <property type="evidence" value="ECO:0007669"/>
    <property type="project" value="InterPro"/>
</dbReference>
<dbReference type="Gene3D" id="3.40.50.261">
    <property type="entry name" value="Succinyl-CoA synthetase domains"/>
    <property type="match status" value="2"/>
</dbReference>
<evidence type="ECO:0000256" key="3">
    <source>
        <dbReference type="ARBA" id="ARBA00022840"/>
    </source>
</evidence>
<dbReference type="AlphaFoldDB" id="A0A2S8G6L3"/>
<protein>
    <submittedName>
        <fullName evidence="8">GNAT family N-acetyltransferase</fullName>
    </submittedName>
</protein>
<evidence type="ECO:0000256" key="1">
    <source>
        <dbReference type="ARBA" id="ARBA00022598"/>
    </source>
</evidence>
<organism evidence="8 9">
    <name type="scientific">Blastopirellula marina</name>
    <dbReference type="NCBI Taxonomy" id="124"/>
    <lineage>
        <taxon>Bacteria</taxon>
        <taxon>Pseudomonadati</taxon>
        <taxon>Planctomycetota</taxon>
        <taxon>Planctomycetia</taxon>
        <taxon>Pirellulales</taxon>
        <taxon>Pirellulaceae</taxon>
        <taxon>Blastopirellula</taxon>
    </lineage>
</organism>
<evidence type="ECO:0000313" key="9">
    <source>
        <dbReference type="Proteomes" id="UP000239388"/>
    </source>
</evidence>
<dbReference type="Pfam" id="PF13380">
    <property type="entry name" value="CoA_binding_2"/>
    <property type="match status" value="1"/>
</dbReference>
<feature type="domain" description="N-acetyltransferase" evidence="7">
    <location>
        <begin position="740"/>
        <end position="895"/>
    </location>
</feature>
<dbReference type="CDD" id="cd04301">
    <property type="entry name" value="NAT_SF"/>
    <property type="match status" value="1"/>
</dbReference>
<keyword evidence="3 5" id="KW-0067">ATP-binding</keyword>
<dbReference type="SUPFAM" id="SSF51735">
    <property type="entry name" value="NAD(P)-binding Rossmann-fold domains"/>
    <property type="match status" value="1"/>
</dbReference>
<evidence type="ECO:0000256" key="2">
    <source>
        <dbReference type="ARBA" id="ARBA00022741"/>
    </source>
</evidence>
<dbReference type="Gene3D" id="3.30.1490.20">
    <property type="entry name" value="ATP-grasp fold, A domain"/>
    <property type="match status" value="1"/>
</dbReference>
<dbReference type="InterPro" id="IPR032875">
    <property type="entry name" value="Succ_CoA_lig_flav_dom"/>
</dbReference>
<dbReference type="PROSITE" id="PS51186">
    <property type="entry name" value="GNAT"/>
    <property type="match status" value="1"/>
</dbReference>
<dbReference type="InterPro" id="IPR051538">
    <property type="entry name" value="Acyl-CoA_Synth/Transferase"/>
</dbReference>
<dbReference type="FunFam" id="3.30.1490.20:FF:000020">
    <property type="entry name" value="Protein lysine acetyltransferase"/>
    <property type="match status" value="1"/>
</dbReference>
<name>A0A2S8G6L3_9BACT</name>
<dbReference type="InterPro" id="IPR003781">
    <property type="entry name" value="CoA-bd"/>
</dbReference>
<evidence type="ECO:0000256" key="5">
    <source>
        <dbReference type="PROSITE-ProRule" id="PRU00409"/>
    </source>
</evidence>
<dbReference type="Gene3D" id="3.40.630.30">
    <property type="match status" value="1"/>
</dbReference>
<feature type="domain" description="ATP-grasp" evidence="6">
    <location>
        <begin position="497"/>
        <end position="533"/>
    </location>
</feature>
<dbReference type="RefSeq" id="WP_105352792.1">
    <property type="nucleotide sequence ID" value="NZ_PUIB01000010.1"/>
</dbReference>
<dbReference type="PROSITE" id="PS50975">
    <property type="entry name" value="ATP_GRASP"/>
    <property type="match status" value="1"/>
</dbReference>
<evidence type="ECO:0000259" key="7">
    <source>
        <dbReference type="PROSITE" id="PS51186"/>
    </source>
</evidence>
<evidence type="ECO:0000256" key="4">
    <source>
        <dbReference type="ARBA" id="ARBA00060888"/>
    </source>
</evidence>
<keyword evidence="2 5" id="KW-0547">Nucleotide-binding</keyword>
<gene>
    <name evidence="8" type="ORF">C5Y98_07130</name>
</gene>
<dbReference type="PANTHER" id="PTHR43334:SF1">
    <property type="entry name" value="3-HYDROXYPROPIONATE--COA LIGASE [ADP-FORMING]"/>
    <property type="match status" value="1"/>
</dbReference>
<dbReference type="PANTHER" id="PTHR43334">
    <property type="entry name" value="ACETATE--COA LIGASE [ADP-FORMING]"/>
    <property type="match status" value="1"/>
</dbReference>
<dbReference type="InterPro" id="IPR016181">
    <property type="entry name" value="Acyl_CoA_acyltransferase"/>
</dbReference>
<dbReference type="SMART" id="SM00881">
    <property type="entry name" value="CoA_binding"/>
    <property type="match status" value="1"/>
</dbReference>
<accession>A0A2S8G6L3</accession>
<dbReference type="GO" id="GO:0043758">
    <property type="term" value="F:acetate-CoA ligase (ADP-forming) activity"/>
    <property type="evidence" value="ECO:0007669"/>
    <property type="project" value="InterPro"/>
</dbReference>
<dbReference type="InterPro" id="IPR016102">
    <property type="entry name" value="Succinyl-CoA_synth-like"/>
</dbReference>
<dbReference type="InterPro" id="IPR011761">
    <property type="entry name" value="ATP-grasp"/>
</dbReference>
<dbReference type="GO" id="GO:0016747">
    <property type="term" value="F:acyltransferase activity, transferring groups other than amino-acyl groups"/>
    <property type="evidence" value="ECO:0007669"/>
    <property type="project" value="InterPro"/>
</dbReference>
<reference evidence="8 9" key="1">
    <citation type="submission" date="2018-02" db="EMBL/GenBank/DDBJ databases">
        <title>Comparative genomes isolates from brazilian mangrove.</title>
        <authorList>
            <person name="Araujo J.E."/>
            <person name="Taketani R.G."/>
            <person name="Silva M.C.P."/>
            <person name="Loureco M.V."/>
            <person name="Andreote F.D."/>
        </authorList>
    </citation>
    <scope>NUCLEOTIDE SEQUENCE [LARGE SCALE GENOMIC DNA]</scope>
    <source>
        <strain evidence="8 9">NAP PRIS-MGV</strain>
    </source>
</reference>
<dbReference type="InterPro" id="IPR013815">
    <property type="entry name" value="ATP_grasp_subdomain_1"/>
</dbReference>
<dbReference type="InterPro" id="IPR000182">
    <property type="entry name" value="GNAT_dom"/>
</dbReference>
<keyword evidence="8" id="KW-0808">Transferase</keyword>
<dbReference type="EMBL" id="PUIB01000010">
    <property type="protein sequence ID" value="PQO40079.1"/>
    <property type="molecule type" value="Genomic_DNA"/>
</dbReference>
<proteinExistence type="inferred from homology"/>